<evidence type="ECO:0000256" key="5">
    <source>
        <dbReference type="ARBA" id="ARBA00022723"/>
    </source>
</evidence>
<evidence type="ECO:0000259" key="9">
    <source>
        <dbReference type="PROSITE" id="PS50135"/>
    </source>
</evidence>
<dbReference type="SUPFAM" id="SSF57850">
    <property type="entry name" value="RING/U-box"/>
    <property type="match status" value="1"/>
</dbReference>
<evidence type="ECO:0000313" key="11">
    <source>
        <dbReference type="Proteomes" id="UP000821853"/>
    </source>
</evidence>
<proteinExistence type="inferred from homology"/>
<dbReference type="GO" id="GO:0023051">
    <property type="term" value="P:regulation of signaling"/>
    <property type="evidence" value="ECO:0007669"/>
    <property type="project" value="UniProtKB-ARBA"/>
</dbReference>
<dbReference type="GO" id="GO:0008270">
    <property type="term" value="F:zinc ion binding"/>
    <property type="evidence" value="ECO:0007669"/>
    <property type="project" value="UniProtKB-KW"/>
</dbReference>
<dbReference type="CDD" id="cd02338">
    <property type="entry name" value="ZZ_PCMF_like"/>
    <property type="match status" value="1"/>
</dbReference>
<gene>
    <name evidence="10" type="ORF">HPB48_006187</name>
</gene>
<dbReference type="GO" id="GO:0010646">
    <property type="term" value="P:regulation of cell communication"/>
    <property type="evidence" value="ECO:0007669"/>
    <property type="project" value="UniProtKB-ARBA"/>
</dbReference>
<dbReference type="VEuPathDB" id="VectorBase:HLOH_055070"/>
<dbReference type="PANTHER" id="PTHR12268">
    <property type="entry name" value="E3 UBIQUITIN-PROTEIN LIGASE KCMF1"/>
    <property type="match status" value="1"/>
</dbReference>
<dbReference type="InterPro" id="IPR043145">
    <property type="entry name" value="Znf_ZZ_sf"/>
</dbReference>
<dbReference type="GO" id="GO:0005886">
    <property type="term" value="C:plasma membrane"/>
    <property type="evidence" value="ECO:0007669"/>
    <property type="project" value="TreeGrafter"/>
</dbReference>
<dbReference type="GO" id="GO:0061630">
    <property type="term" value="F:ubiquitin protein ligase activity"/>
    <property type="evidence" value="ECO:0007669"/>
    <property type="project" value="UniProtKB-EC"/>
</dbReference>
<keyword evidence="5" id="KW-0479">Metal-binding</keyword>
<dbReference type="Proteomes" id="UP000821853">
    <property type="component" value="Chromosome 2"/>
</dbReference>
<dbReference type="EMBL" id="JABSTR010000004">
    <property type="protein sequence ID" value="KAH9366363.1"/>
    <property type="molecule type" value="Genomic_DNA"/>
</dbReference>
<dbReference type="GO" id="GO:0045202">
    <property type="term" value="C:synapse"/>
    <property type="evidence" value="ECO:0007669"/>
    <property type="project" value="GOC"/>
</dbReference>
<feature type="domain" description="ZZ-type" evidence="9">
    <location>
        <begin position="2"/>
        <end position="58"/>
    </location>
</feature>
<reference evidence="10 11" key="1">
    <citation type="journal article" date="2020" name="Cell">
        <title>Large-Scale Comparative Analyses of Tick Genomes Elucidate Their Genetic Diversity and Vector Capacities.</title>
        <authorList>
            <consortium name="Tick Genome and Microbiome Consortium (TIGMIC)"/>
            <person name="Jia N."/>
            <person name="Wang J."/>
            <person name="Shi W."/>
            <person name="Du L."/>
            <person name="Sun Y."/>
            <person name="Zhan W."/>
            <person name="Jiang J.F."/>
            <person name="Wang Q."/>
            <person name="Zhang B."/>
            <person name="Ji P."/>
            <person name="Bell-Sakyi L."/>
            <person name="Cui X.M."/>
            <person name="Yuan T.T."/>
            <person name="Jiang B.G."/>
            <person name="Yang W.F."/>
            <person name="Lam T.T."/>
            <person name="Chang Q.C."/>
            <person name="Ding S.J."/>
            <person name="Wang X.J."/>
            <person name="Zhu J.G."/>
            <person name="Ruan X.D."/>
            <person name="Zhao L."/>
            <person name="Wei J.T."/>
            <person name="Ye R.Z."/>
            <person name="Que T.C."/>
            <person name="Du C.H."/>
            <person name="Zhou Y.H."/>
            <person name="Cheng J.X."/>
            <person name="Dai P.F."/>
            <person name="Guo W.B."/>
            <person name="Han X.H."/>
            <person name="Huang E.J."/>
            <person name="Li L.F."/>
            <person name="Wei W."/>
            <person name="Gao Y.C."/>
            <person name="Liu J.Z."/>
            <person name="Shao H.Z."/>
            <person name="Wang X."/>
            <person name="Wang C.C."/>
            <person name="Yang T.C."/>
            <person name="Huo Q.B."/>
            <person name="Li W."/>
            <person name="Chen H.Y."/>
            <person name="Chen S.E."/>
            <person name="Zhou L.G."/>
            <person name="Ni X.B."/>
            <person name="Tian J.H."/>
            <person name="Sheng Y."/>
            <person name="Liu T."/>
            <person name="Pan Y.S."/>
            <person name="Xia L.Y."/>
            <person name="Li J."/>
            <person name="Zhao F."/>
            <person name="Cao W.C."/>
        </authorList>
    </citation>
    <scope>NUCLEOTIDE SEQUENCE [LARGE SCALE GENOMIC DNA]</scope>
    <source>
        <strain evidence="10">HaeL-2018</strain>
    </source>
</reference>
<dbReference type="PANTHER" id="PTHR12268:SF13">
    <property type="entry name" value="E3 UBIQUITIN-PROTEIN LIGASE KCMF1"/>
    <property type="match status" value="1"/>
</dbReference>
<organism evidence="10 11">
    <name type="scientific">Haemaphysalis longicornis</name>
    <name type="common">Bush tick</name>
    <dbReference type="NCBI Taxonomy" id="44386"/>
    <lineage>
        <taxon>Eukaryota</taxon>
        <taxon>Metazoa</taxon>
        <taxon>Ecdysozoa</taxon>
        <taxon>Arthropoda</taxon>
        <taxon>Chelicerata</taxon>
        <taxon>Arachnida</taxon>
        <taxon>Acari</taxon>
        <taxon>Parasitiformes</taxon>
        <taxon>Ixodida</taxon>
        <taxon>Ixodoidea</taxon>
        <taxon>Ixodidae</taxon>
        <taxon>Haemaphysalinae</taxon>
        <taxon>Haemaphysalis</taxon>
    </lineage>
</organism>
<evidence type="ECO:0000256" key="6">
    <source>
        <dbReference type="ARBA" id="ARBA00022771"/>
    </source>
</evidence>
<dbReference type="Pfam" id="PF00569">
    <property type="entry name" value="ZZ"/>
    <property type="match status" value="1"/>
</dbReference>
<accession>A0A9J6FU96</accession>
<keyword evidence="4" id="KW-0808">Transferase</keyword>
<comment type="catalytic activity">
    <reaction evidence="1">
        <text>S-ubiquitinyl-[E2 ubiquitin-conjugating enzyme]-L-cysteine + [acceptor protein]-L-lysine = [E2 ubiquitin-conjugating enzyme]-L-cysteine + N(6)-ubiquitinyl-[acceptor protein]-L-lysine.</text>
        <dbReference type="EC" id="2.3.2.27"/>
    </reaction>
</comment>
<keyword evidence="7" id="KW-0862">Zinc</keyword>
<sequence length="122" mass="13698">MHEGVRCDGCSRADFPGKRYKCLICYDHDLCETCYEAEATEPYHNIEHAVQCILTPADYELYYGGDAMEKQHSFTCPMCATMGFTLVGLRQHLKSEHRNKKMQVVCPVCAGANPDIMTVALA</sequence>
<evidence type="ECO:0000313" key="10">
    <source>
        <dbReference type="EMBL" id="KAH9366363.1"/>
    </source>
</evidence>
<dbReference type="Gene3D" id="3.30.60.90">
    <property type="match status" value="1"/>
</dbReference>
<dbReference type="OrthoDB" id="7873042at2759"/>
<evidence type="ECO:0000256" key="8">
    <source>
        <dbReference type="PROSITE-ProRule" id="PRU00228"/>
    </source>
</evidence>
<dbReference type="Pfam" id="PF05605">
    <property type="entry name" value="zf-Di19"/>
    <property type="match status" value="1"/>
</dbReference>
<comment type="similarity">
    <text evidence="2">Belongs to the KCMF1 family.</text>
</comment>
<protein>
    <recommendedName>
        <fullName evidence="3">RING-type E3 ubiquitin transferase</fullName>
        <ecNumber evidence="3">2.3.2.27</ecNumber>
    </recommendedName>
</protein>
<comment type="caution">
    <text evidence="10">The sequence shown here is derived from an EMBL/GenBank/DDBJ whole genome shotgun (WGS) entry which is preliminary data.</text>
</comment>
<keyword evidence="11" id="KW-1185">Reference proteome</keyword>
<dbReference type="EC" id="2.3.2.27" evidence="3"/>
<keyword evidence="6 8" id="KW-0863">Zinc-finger</keyword>
<evidence type="ECO:0000256" key="2">
    <source>
        <dbReference type="ARBA" id="ARBA00010938"/>
    </source>
</evidence>
<dbReference type="InterPro" id="IPR050774">
    <property type="entry name" value="KCMF1/Dystrophin"/>
</dbReference>
<evidence type="ECO:0000256" key="1">
    <source>
        <dbReference type="ARBA" id="ARBA00000900"/>
    </source>
</evidence>
<dbReference type="SMART" id="SM00291">
    <property type="entry name" value="ZnF_ZZ"/>
    <property type="match status" value="1"/>
</dbReference>
<dbReference type="InterPro" id="IPR008598">
    <property type="entry name" value="Di19_Zn-bd"/>
</dbReference>
<evidence type="ECO:0000256" key="7">
    <source>
        <dbReference type="ARBA" id="ARBA00022833"/>
    </source>
</evidence>
<evidence type="ECO:0000256" key="4">
    <source>
        <dbReference type="ARBA" id="ARBA00022679"/>
    </source>
</evidence>
<dbReference type="AlphaFoldDB" id="A0A9J6FU96"/>
<dbReference type="PROSITE" id="PS50135">
    <property type="entry name" value="ZF_ZZ_2"/>
    <property type="match status" value="1"/>
</dbReference>
<name>A0A9J6FU96_HAELO</name>
<dbReference type="InterPro" id="IPR000433">
    <property type="entry name" value="Znf_ZZ"/>
</dbReference>
<dbReference type="OMA" id="CPYCKIN"/>
<evidence type="ECO:0000256" key="3">
    <source>
        <dbReference type="ARBA" id="ARBA00012483"/>
    </source>
</evidence>
<dbReference type="GO" id="GO:0099536">
    <property type="term" value="P:synaptic signaling"/>
    <property type="evidence" value="ECO:0007669"/>
    <property type="project" value="TreeGrafter"/>
</dbReference>